<protein>
    <recommendedName>
        <fullName evidence="6">Probable hydrogen peroxide-inducible genes activator</fullName>
    </recommendedName>
</protein>
<dbReference type="FunFam" id="1.10.10.10:FF:000001">
    <property type="entry name" value="LysR family transcriptional regulator"/>
    <property type="match status" value="1"/>
</dbReference>
<dbReference type="Proteomes" id="UP000466517">
    <property type="component" value="Chromosome"/>
</dbReference>
<dbReference type="PANTHER" id="PTHR30346">
    <property type="entry name" value="TRANSCRIPTIONAL DUAL REGULATOR HCAR-RELATED"/>
    <property type="match status" value="1"/>
</dbReference>
<dbReference type="RefSeq" id="WP_163737268.1">
    <property type="nucleotide sequence ID" value="NZ_AP022610.1"/>
</dbReference>
<feature type="domain" description="HTH lysR-type" evidence="8">
    <location>
        <begin position="11"/>
        <end position="68"/>
    </location>
</feature>
<keyword evidence="4" id="KW-0010">Activator</keyword>
<evidence type="ECO:0000259" key="8">
    <source>
        <dbReference type="PROSITE" id="PS50931"/>
    </source>
</evidence>
<dbReference type="Gene3D" id="1.10.10.10">
    <property type="entry name" value="Winged helix-like DNA-binding domain superfamily/Winged helix DNA-binding domain"/>
    <property type="match status" value="1"/>
</dbReference>
<dbReference type="Pfam" id="PF00126">
    <property type="entry name" value="HTH_1"/>
    <property type="match status" value="1"/>
</dbReference>
<evidence type="ECO:0000256" key="1">
    <source>
        <dbReference type="ARBA" id="ARBA00009437"/>
    </source>
</evidence>
<name>A0A7I7XG97_9MYCO</name>
<keyword evidence="3" id="KW-0238">DNA-binding</keyword>
<dbReference type="SUPFAM" id="SSF53850">
    <property type="entry name" value="Periplasmic binding protein-like II"/>
    <property type="match status" value="1"/>
</dbReference>
<dbReference type="PANTHER" id="PTHR30346:SF0">
    <property type="entry name" value="HCA OPERON TRANSCRIPTIONAL ACTIVATOR HCAR"/>
    <property type="match status" value="1"/>
</dbReference>
<evidence type="ECO:0000256" key="3">
    <source>
        <dbReference type="ARBA" id="ARBA00023125"/>
    </source>
</evidence>
<dbReference type="InterPro" id="IPR005119">
    <property type="entry name" value="LysR_subst-bd"/>
</dbReference>
<dbReference type="PRINTS" id="PR00039">
    <property type="entry name" value="HTHLYSR"/>
</dbReference>
<comment type="similarity">
    <text evidence="1">Belongs to the LysR transcriptional regulatory family.</text>
</comment>
<reference evidence="9 10" key="1">
    <citation type="journal article" date="2019" name="Emerg. Microbes Infect.">
        <title>Comprehensive subspecies identification of 175 nontuberculous mycobacteria species based on 7547 genomic profiles.</title>
        <authorList>
            <person name="Matsumoto Y."/>
            <person name="Kinjo T."/>
            <person name="Motooka D."/>
            <person name="Nabeya D."/>
            <person name="Jung N."/>
            <person name="Uechi K."/>
            <person name="Horii T."/>
            <person name="Iida T."/>
            <person name="Fujita J."/>
            <person name="Nakamura S."/>
        </authorList>
    </citation>
    <scope>NUCLEOTIDE SEQUENCE [LARGE SCALE GENOMIC DNA]</scope>
    <source>
        <strain evidence="9 10">JCM 13574</strain>
    </source>
</reference>
<evidence type="ECO:0000256" key="2">
    <source>
        <dbReference type="ARBA" id="ARBA00023015"/>
    </source>
</evidence>
<keyword evidence="5" id="KW-0804">Transcription</keyword>
<dbReference type="InterPro" id="IPR000847">
    <property type="entry name" value="LysR_HTH_N"/>
</dbReference>
<evidence type="ECO:0000313" key="10">
    <source>
        <dbReference type="Proteomes" id="UP000466517"/>
    </source>
</evidence>
<dbReference type="GO" id="GO:0003677">
    <property type="term" value="F:DNA binding"/>
    <property type="evidence" value="ECO:0007669"/>
    <property type="project" value="UniProtKB-KW"/>
</dbReference>
<dbReference type="GO" id="GO:0032993">
    <property type="term" value="C:protein-DNA complex"/>
    <property type="evidence" value="ECO:0007669"/>
    <property type="project" value="TreeGrafter"/>
</dbReference>
<evidence type="ECO:0000256" key="5">
    <source>
        <dbReference type="ARBA" id="ARBA00023163"/>
    </source>
</evidence>
<organism evidence="9 10">
    <name type="scientific">Mycolicibacterium madagascariense</name>
    <dbReference type="NCBI Taxonomy" id="212765"/>
    <lineage>
        <taxon>Bacteria</taxon>
        <taxon>Bacillati</taxon>
        <taxon>Actinomycetota</taxon>
        <taxon>Actinomycetes</taxon>
        <taxon>Mycobacteriales</taxon>
        <taxon>Mycobacteriaceae</taxon>
        <taxon>Mycolicibacterium</taxon>
    </lineage>
</organism>
<accession>A0A7I7XG97</accession>
<keyword evidence="10" id="KW-1185">Reference proteome</keyword>
<evidence type="ECO:0000313" key="9">
    <source>
        <dbReference type="EMBL" id="BBZ28219.1"/>
    </source>
</evidence>
<evidence type="ECO:0000256" key="4">
    <source>
        <dbReference type="ARBA" id="ARBA00023159"/>
    </source>
</evidence>
<dbReference type="Gene3D" id="3.40.190.10">
    <property type="entry name" value="Periplasmic binding protein-like II"/>
    <property type="match status" value="2"/>
</dbReference>
<dbReference type="GO" id="GO:0003700">
    <property type="term" value="F:DNA-binding transcription factor activity"/>
    <property type="evidence" value="ECO:0007669"/>
    <property type="project" value="InterPro"/>
</dbReference>
<gene>
    <name evidence="9" type="primary">hcaR</name>
    <name evidence="9" type="ORF">MMAD_25140</name>
</gene>
<dbReference type="InterPro" id="IPR036390">
    <property type="entry name" value="WH_DNA-bd_sf"/>
</dbReference>
<dbReference type="PROSITE" id="PS50931">
    <property type="entry name" value="HTH_LYSR"/>
    <property type="match status" value="1"/>
</dbReference>
<comment type="function">
    <text evidence="7">Required for the induction the katG gene for catalase. Involved in the response to hydrogen peroxide.</text>
</comment>
<dbReference type="AlphaFoldDB" id="A0A7I7XG97"/>
<evidence type="ECO:0000256" key="6">
    <source>
        <dbReference type="ARBA" id="ARBA00040885"/>
    </source>
</evidence>
<proteinExistence type="inferred from homology"/>
<dbReference type="Pfam" id="PF03466">
    <property type="entry name" value="LysR_substrate"/>
    <property type="match status" value="1"/>
</dbReference>
<sequence>MTEPVDTAVDLDLRVVRYFVAVAQRGHFGRAAAALHITQPSLSRQIRGLEKRLGTPLLLRTPQGSHLTEAGRTFLTHAESLLGMAATAAAHTRAAGAPTRITVGYTTNLVVAAAVRELRRRRPDAEVYVRHLTWNGAHPALVEHLVDVAVTRLPIPTDGVDVTVLYREPRALLVSRRHRLATRDAVVLEDVAGETMPRVSDPVWDSYWRTGPRPQGWQAPDGPVLDDAAEMFDYIAENDAVLIVPADSRVPDLQPELTTVPLHGVEPSEVALVRRHGESTDLLTEFASCASEFVKAGTPSPRRR</sequence>
<dbReference type="SUPFAM" id="SSF46785">
    <property type="entry name" value="Winged helix' DNA-binding domain"/>
    <property type="match status" value="1"/>
</dbReference>
<evidence type="ECO:0000256" key="7">
    <source>
        <dbReference type="ARBA" id="ARBA00056658"/>
    </source>
</evidence>
<dbReference type="InterPro" id="IPR036388">
    <property type="entry name" value="WH-like_DNA-bd_sf"/>
</dbReference>
<dbReference type="KEGG" id="mmag:MMAD_25140"/>
<keyword evidence="2" id="KW-0805">Transcription regulation</keyword>
<dbReference type="EMBL" id="AP022610">
    <property type="protein sequence ID" value="BBZ28219.1"/>
    <property type="molecule type" value="Genomic_DNA"/>
</dbReference>